<dbReference type="PANTHER" id="PTHR40448:SF1">
    <property type="entry name" value="TWO-COMPONENT SENSOR HISTIDINE KINASE"/>
    <property type="match status" value="1"/>
</dbReference>
<keyword evidence="3" id="KW-0418">Kinase</keyword>
<dbReference type="RefSeq" id="WP_158399963.1">
    <property type="nucleotide sequence ID" value="NZ_PRLB01000001.1"/>
</dbReference>
<feature type="transmembrane region" description="Helical" evidence="4">
    <location>
        <begin position="168"/>
        <end position="189"/>
    </location>
</feature>
<dbReference type="CDD" id="cd16935">
    <property type="entry name" value="HATPase_AgrC-ComD-like"/>
    <property type="match status" value="1"/>
</dbReference>
<keyword evidence="4" id="KW-1133">Transmembrane helix</keyword>
<keyword evidence="7" id="KW-0547">Nucleotide-binding</keyword>
<comment type="caution">
    <text evidence="7">The sequence shown here is derived from an EMBL/GenBank/DDBJ whole genome shotgun (WGS) entry which is preliminary data.</text>
</comment>
<gene>
    <name evidence="7" type="ORF">C4N26_00470</name>
</gene>
<evidence type="ECO:0000256" key="3">
    <source>
        <dbReference type="ARBA" id="ARBA00022777"/>
    </source>
</evidence>
<dbReference type="InterPro" id="IPR036890">
    <property type="entry name" value="HATPase_C_sf"/>
</dbReference>
<keyword evidence="7" id="KW-0067">ATP-binding</keyword>
<proteinExistence type="predicted"/>
<dbReference type="OrthoDB" id="1837658at2"/>
<evidence type="ECO:0000256" key="2">
    <source>
        <dbReference type="ARBA" id="ARBA00022679"/>
    </source>
</evidence>
<feature type="transmembrane region" description="Helical" evidence="4">
    <location>
        <begin position="39"/>
        <end position="59"/>
    </location>
</feature>
<evidence type="ECO:0000259" key="6">
    <source>
        <dbReference type="Pfam" id="PF14689"/>
    </source>
</evidence>
<dbReference type="PANTHER" id="PTHR40448">
    <property type="entry name" value="TWO-COMPONENT SENSOR HISTIDINE KINASE"/>
    <property type="match status" value="1"/>
</dbReference>
<keyword evidence="1" id="KW-0597">Phosphoprotein</keyword>
<dbReference type="Gene3D" id="3.30.565.10">
    <property type="entry name" value="Histidine kinase-like ATPase, C-terminal domain"/>
    <property type="match status" value="1"/>
</dbReference>
<evidence type="ECO:0000256" key="4">
    <source>
        <dbReference type="SAM" id="Phobius"/>
    </source>
</evidence>
<keyword evidence="4" id="KW-0472">Membrane</keyword>
<dbReference type="EMBL" id="PRLB01000001">
    <property type="protein sequence ID" value="RAW55511.1"/>
    <property type="molecule type" value="Genomic_DNA"/>
</dbReference>
<organism evidence="7 8">
    <name type="scientific">Faecalibacterium prausnitzii</name>
    <dbReference type="NCBI Taxonomy" id="853"/>
    <lineage>
        <taxon>Bacteria</taxon>
        <taxon>Bacillati</taxon>
        <taxon>Bacillota</taxon>
        <taxon>Clostridia</taxon>
        <taxon>Eubacteriales</taxon>
        <taxon>Oscillospiraceae</taxon>
        <taxon>Faecalibacterium</taxon>
    </lineage>
</organism>
<keyword evidence="2" id="KW-0808">Transferase</keyword>
<dbReference type="SUPFAM" id="SSF55890">
    <property type="entry name" value="Sporulation response regulatory protein Spo0B"/>
    <property type="match status" value="1"/>
</dbReference>
<dbReference type="InterPro" id="IPR032834">
    <property type="entry name" value="NatK-like_C"/>
</dbReference>
<feature type="transmembrane region" description="Helical" evidence="4">
    <location>
        <begin position="195"/>
        <end position="215"/>
    </location>
</feature>
<evidence type="ECO:0000256" key="1">
    <source>
        <dbReference type="ARBA" id="ARBA00022553"/>
    </source>
</evidence>
<keyword evidence="4" id="KW-0812">Transmembrane</keyword>
<dbReference type="Pfam" id="PF14501">
    <property type="entry name" value="HATPase_c_5"/>
    <property type="match status" value="1"/>
</dbReference>
<evidence type="ECO:0000313" key="7">
    <source>
        <dbReference type="EMBL" id="RAW55511.1"/>
    </source>
</evidence>
<dbReference type="Gene3D" id="1.10.287.130">
    <property type="match status" value="1"/>
</dbReference>
<accession>A0A329U0P8</accession>
<feature type="transmembrane region" description="Helical" evidence="4">
    <location>
        <begin position="92"/>
        <end position="114"/>
    </location>
</feature>
<protein>
    <submittedName>
        <fullName evidence="7">ATP-binding protein</fullName>
    </submittedName>
</protein>
<feature type="domain" description="SpoOB alpha-helical" evidence="6">
    <location>
        <begin position="244"/>
        <end position="294"/>
    </location>
</feature>
<dbReference type="Pfam" id="PF14689">
    <property type="entry name" value="SPOB_a"/>
    <property type="match status" value="1"/>
</dbReference>
<dbReference type="Proteomes" id="UP000251144">
    <property type="component" value="Unassembled WGS sequence"/>
</dbReference>
<dbReference type="GO" id="GO:0005524">
    <property type="term" value="F:ATP binding"/>
    <property type="evidence" value="ECO:0007669"/>
    <property type="project" value="UniProtKB-KW"/>
</dbReference>
<evidence type="ECO:0000313" key="8">
    <source>
        <dbReference type="Proteomes" id="UP000251144"/>
    </source>
</evidence>
<dbReference type="AlphaFoldDB" id="A0A329U0P8"/>
<dbReference type="GO" id="GO:0042802">
    <property type="term" value="F:identical protein binding"/>
    <property type="evidence" value="ECO:0007669"/>
    <property type="project" value="TreeGrafter"/>
</dbReference>
<name>A0A329U0P8_9FIRM</name>
<feature type="transmembrane region" description="Helical" evidence="4">
    <location>
        <begin position="6"/>
        <end position="27"/>
    </location>
</feature>
<dbReference type="SUPFAM" id="SSF55874">
    <property type="entry name" value="ATPase domain of HSP90 chaperone/DNA topoisomerase II/histidine kinase"/>
    <property type="match status" value="1"/>
</dbReference>
<sequence>MDFSLFGRYFLDLAVFYSGAFLCLAPLWEHVKAPRRTAVLAATLVTVICLVAAALCAIFELDSNILLLPTLLAAFWLLRWRVGPEVSVSQTAFLFSVSGVMMAVCSLLSVVLNARAEVGNDAPACLVSTSLLKLGLSAVLCIIFWFTAVQWSRWLLREYRGEAFWQSAWPLPTIYAAFLVFCMPLDPAVVLINRLMIISVLAVTISLLGIFLLLYEMYQVAREYTRSAQLDRENQLLAVESRRYTELRTYMEQTRHLRHDFRQHLHVIAGLTEAGQVDELKNYLHQYESELSEERPTLCANPAVDALAGHYDHEAHSLGVPVDWRLELPRQLAIPEADFCMMLGNLLENALHASQKLPPEQRQVKVLARMLSPAMLGLLVENRYDGVLKRQQGILHSTKHDGMGIGLVSIQTAVSRYGGSMTVETENGLFRVNILLNL</sequence>
<dbReference type="GO" id="GO:0000155">
    <property type="term" value="F:phosphorelay sensor kinase activity"/>
    <property type="evidence" value="ECO:0007669"/>
    <property type="project" value="InterPro"/>
</dbReference>
<evidence type="ECO:0000259" key="5">
    <source>
        <dbReference type="Pfam" id="PF14501"/>
    </source>
</evidence>
<dbReference type="InterPro" id="IPR016120">
    <property type="entry name" value="Sig_transdc_His_kin_SpoOB"/>
</dbReference>
<feature type="domain" description="Sensor histidine kinase NatK-like C-terminal" evidence="5">
    <location>
        <begin position="337"/>
        <end position="436"/>
    </location>
</feature>
<feature type="transmembrane region" description="Helical" evidence="4">
    <location>
        <begin position="134"/>
        <end position="156"/>
    </location>
</feature>
<reference evidence="7 8" key="1">
    <citation type="submission" date="2018-02" db="EMBL/GenBank/DDBJ databases">
        <title>Complete genome sequencing of Faecalibacterium prausnitzii strains isolated from the human gut.</title>
        <authorList>
            <person name="Fitzgerald B.C."/>
            <person name="Shkoporov A.N."/>
            <person name="Ross P.R."/>
            <person name="Hill C."/>
        </authorList>
    </citation>
    <scope>NUCLEOTIDE SEQUENCE [LARGE SCALE GENOMIC DNA]</scope>
    <source>
        <strain evidence="7 8">APC942/32-1</strain>
    </source>
</reference>
<dbReference type="InterPro" id="IPR039506">
    <property type="entry name" value="SPOB_a"/>
</dbReference>
<feature type="transmembrane region" description="Helical" evidence="4">
    <location>
        <begin position="65"/>
        <end position="80"/>
    </location>
</feature>